<evidence type="ECO:0000313" key="2">
    <source>
        <dbReference type="Proteomes" id="UP000316603"/>
    </source>
</evidence>
<sequence length="241" mass="26455">MTDGTGKGPGALSEYLEDAFVEDIGLSWVTSKWNVPDELSPEDAERFLPDGGPSAWWLTLPASAVENFDRSRAVRLGRDIRTLVESPLPDGTIRTVWLGATHGTSDPEAYGFGARAWLRALEDAWLIRVREEDPAFTPPPAQPVLEEGARQAVLGVIRPVAGDLDRAASDPGYGLPVRGLVPALRQVVTEACADLGYRLFLRALKAYFVEIDTSSHDAFVALGQRFGYPEYLVEDNLNHRH</sequence>
<dbReference type="EMBL" id="VIWV01000001">
    <property type="protein sequence ID" value="TWF85774.1"/>
    <property type="molecule type" value="Genomic_DNA"/>
</dbReference>
<evidence type="ECO:0000313" key="1">
    <source>
        <dbReference type="EMBL" id="TWF85774.1"/>
    </source>
</evidence>
<name>A0A561TF80_9ACTN</name>
<dbReference type="OrthoDB" id="4317261at2"/>
<accession>A0A561TF80</accession>
<reference evidence="1 2" key="1">
    <citation type="submission" date="2019-06" db="EMBL/GenBank/DDBJ databases">
        <title>Sequencing the genomes of 1000 actinobacteria strains.</title>
        <authorList>
            <person name="Klenk H.-P."/>
        </authorList>
    </citation>
    <scope>NUCLEOTIDE SEQUENCE [LARGE SCALE GENOMIC DNA]</scope>
    <source>
        <strain evidence="1 2">DSM 41695</strain>
    </source>
</reference>
<comment type="caution">
    <text evidence="1">The sequence shown here is derived from an EMBL/GenBank/DDBJ whole genome shotgun (WGS) entry which is preliminary data.</text>
</comment>
<proteinExistence type="predicted"/>
<gene>
    <name evidence="1" type="ORF">FHX78_112727</name>
</gene>
<dbReference type="Proteomes" id="UP000316603">
    <property type="component" value="Unassembled WGS sequence"/>
</dbReference>
<dbReference type="RefSeq" id="WP_145867729.1">
    <property type="nucleotide sequence ID" value="NZ_BNCE01000001.1"/>
</dbReference>
<keyword evidence="2" id="KW-1185">Reference proteome</keyword>
<protein>
    <submittedName>
        <fullName evidence="1">Uncharacterized protein</fullName>
    </submittedName>
</protein>
<organism evidence="1 2">
    <name type="scientific">Streptomyces capillispiralis</name>
    <dbReference type="NCBI Taxonomy" id="68182"/>
    <lineage>
        <taxon>Bacteria</taxon>
        <taxon>Bacillati</taxon>
        <taxon>Actinomycetota</taxon>
        <taxon>Actinomycetes</taxon>
        <taxon>Kitasatosporales</taxon>
        <taxon>Streptomycetaceae</taxon>
        <taxon>Streptomyces</taxon>
    </lineage>
</organism>
<dbReference type="AlphaFoldDB" id="A0A561TF80"/>